<feature type="compositionally biased region" description="Basic and acidic residues" evidence="25">
    <location>
        <begin position="1651"/>
        <end position="1666"/>
    </location>
</feature>
<evidence type="ECO:0000256" key="4">
    <source>
        <dbReference type="ARBA" id="ARBA00022490"/>
    </source>
</evidence>
<comment type="similarity">
    <text evidence="21">Belongs to the Sp1 C2H2-type zinc-finger protein family.</text>
</comment>
<dbReference type="Gene3D" id="1.10.510.10">
    <property type="entry name" value="Transferase(Phosphotransferase) domain 1"/>
    <property type="match status" value="1"/>
</dbReference>
<dbReference type="GO" id="GO:0003677">
    <property type="term" value="F:DNA binding"/>
    <property type="evidence" value="ECO:0007669"/>
    <property type="project" value="UniProtKB-KW"/>
</dbReference>
<name>A0A8T0BRN8_SILME</name>
<keyword evidence="13" id="KW-0238">DNA-binding</keyword>
<feature type="region of interest" description="Disordered" evidence="25">
    <location>
        <begin position="1639"/>
        <end position="1666"/>
    </location>
</feature>
<evidence type="ECO:0000256" key="16">
    <source>
        <dbReference type="ARBA" id="ARBA00023175"/>
    </source>
</evidence>
<dbReference type="InterPro" id="IPR017441">
    <property type="entry name" value="Protein_kinase_ATP_BS"/>
</dbReference>
<keyword evidence="5" id="KW-0479">Metal-binding</keyword>
<dbReference type="GO" id="GO:0005524">
    <property type="term" value="F:ATP binding"/>
    <property type="evidence" value="ECO:0007669"/>
    <property type="project" value="UniProtKB-UniRule"/>
</dbReference>
<dbReference type="GO" id="GO:0000146">
    <property type="term" value="F:microfilament motor activity"/>
    <property type="evidence" value="ECO:0007669"/>
    <property type="project" value="TreeGrafter"/>
</dbReference>
<dbReference type="InterPro" id="IPR027417">
    <property type="entry name" value="P-loop_NTPase"/>
</dbReference>
<evidence type="ECO:0000256" key="5">
    <source>
        <dbReference type="ARBA" id="ARBA00022723"/>
    </source>
</evidence>
<dbReference type="InterPro" id="IPR001609">
    <property type="entry name" value="Myosin_head_motor_dom-like"/>
</dbReference>
<feature type="region of interest" description="Disordered" evidence="25">
    <location>
        <begin position="1362"/>
        <end position="1383"/>
    </location>
</feature>
<feature type="binding site" evidence="24">
    <location>
        <position position="92"/>
    </location>
    <ligand>
        <name>ATP</name>
        <dbReference type="ChEBI" id="CHEBI:30616"/>
    </ligand>
</feature>
<dbReference type="FunFam" id="3.30.160.60:FF:000026">
    <property type="entry name" value="Transcription factor Sp3"/>
    <property type="match status" value="1"/>
</dbReference>
<reference evidence="29" key="1">
    <citation type="submission" date="2020-08" db="EMBL/GenBank/DDBJ databases">
        <title>Chromosome-level assembly of Southern catfish (Silurus meridionalis) provides insights into visual adaptation to the nocturnal and benthic lifestyles.</title>
        <authorList>
            <person name="Zhang Y."/>
            <person name="Wang D."/>
            <person name="Peng Z."/>
        </authorList>
    </citation>
    <scope>NUCLEOTIDE SEQUENCE</scope>
    <source>
        <strain evidence="29">SWU-2019-XX</strain>
        <tissue evidence="29">Muscle</tissue>
    </source>
</reference>
<keyword evidence="6" id="KW-0677">Repeat</keyword>
<dbReference type="SUPFAM" id="SSF52540">
    <property type="entry name" value="P-loop containing nucleoside triphosphate hydrolases"/>
    <property type="match status" value="1"/>
</dbReference>
<evidence type="ECO:0000256" key="12">
    <source>
        <dbReference type="ARBA" id="ARBA00023123"/>
    </source>
</evidence>
<evidence type="ECO:0000256" key="18">
    <source>
        <dbReference type="ARBA" id="ARBA00023212"/>
    </source>
</evidence>
<evidence type="ECO:0000256" key="11">
    <source>
        <dbReference type="ARBA" id="ARBA00023015"/>
    </source>
</evidence>
<dbReference type="InterPro" id="IPR036961">
    <property type="entry name" value="Kinesin_motor_dom_sf"/>
</dbReference>
<keyword evidence="20" id="KW-0966">Cell projection</keyword>
<keyword evidence="11" id="KW-0805">Transcription regulation</keyword>
<dbReference type="FunFam" id="3.30.160.60:FF:000061">
    <property type="entry name" value="Transcription factor Sp3"/>
    <property type="match status" value="1"/>
</dbReference>
<proteinExistence type="inferred from homology"/>
<dbReference type="Pfam" id="PF00063">
    <property type="entry name" value="Myosin_head"/>
    <property type="match status" value="1"/>
</dbReference>
<dbReference type="GO" id="GO:0008270">
    <property type="term" value="F:zinc ion binding"/>
    <property type="evidence" value="ECO:0007669"/>
    <property type="project" value="UniProtKB-KW"/>
</dbReference>
<dbReference type="PRINTS" id="PR00193">
    <property type="entry name" value="MYOSINHEAVY"/>
</dbReference>
<comment type="caution">
    <text evidence="29">The sequence shown here is derived from an EMBL/GenBank/DDBJ whole genome shotgun (WGS) entry which is preliminary data.</text>
</comment>
<dbReference type="PROSITE" id="PS50096">
    <property type="entry name" value="IQ"/>
    <property type="match status" value="1"/>
</dbReference>
<dbReference type="InterPro" id="IPR008271">
    <property type="entry name" value="Ser/Thr_kinase_AS"/>
</dbReference>
<dbReference type="PANTHER" id="PTHR46256:SF1">
    <property type="entry name" value="MYOSIN-IIIB"/>
    <property type="match status" value="1"/>
</dbReference>
<dbReference type="CDD" id="cd01379">
    <property type="entry name" value="MYSc_Myo3"/>
    <property type="match status" value="1"/>
</dbReference>
<dbReference type="Gene3D" id="3.30.160.60">
    <property type="entry name" value="Classic Zinc Finger"/>
    <property type="match status" value="3"/>
</dbReference>
<evidence type="ECO:0000256" key="23">
    <source>
        <dbReference type="PROSITE-ProRule" id="PRU00782"/>
    </source>
</evidence>
<dbReference type="FunFam" id="1.20.5.4820:FF:000005">
    <property type="entry name" value="Myosin IIIB"/>
    <property type="match status" value="1"/>
</dbReference>
<dbReference type="GO" id="GO:0001917">
    <property type="term" value="C:photoreceptor inner segment"/>
    <property type="evidence" value="ECO:0007669"/>
    <property type="project" value="TreeGrafter"/>
</dbReference>
<dbReference type="GO" id="GO:0007605">
    <property type="term" value="P:sensory perception of sound"/>
    <property type="evidence" value="ECO:0007669"/>
    <property type="project" value="TreeGrafter"/>
</dbReference>
<evidence type="ECO:0000313" key="29">
    <source>
        <dbReference type="EMBL" id="KAF7709545.1"/>
    </source>
</evidence>
<gene>
    <name evidence="29" type="ORF">HF521_016395</name>
</gene>
<accession>A0A8T0BRN8</accession>
<keyword evidence="8 22" id="KW-0863">Zinc-finger</keyword>
<evidence type="ECO:0000256" key="17">
    <source>
        <dbReference type="ARBA" id="ARBA00023203"/>
    </source>
</evidence>
<keyword evidence="17 23" id="KW-0009">Actin-binding</keyword>
<keyword evidence="4" id="KW-0963">Cytoplasm</keyword>
<evidence type="ECO:0000256" key="19">
    <source>
        <dbReference type="ARBA" id="ARBA00023242"/>
    </source>
</evidence>
<evidence type="ECO:0000256" key="6">
    <source>
        <dbReference type="ARBA" id="ARBA00022737"/>
    </source>
</evidence>
<evidence type="ECO:0000256" key="13">
    <source>
        <dbReference type="ARBA" id="ARBA00023125"/>
    </source>
</evidence>
<evidence type="ECO:0000259" key="27">
    <source>
        <dbReference type="PROSITE" id="PS50157"/>
    </source>
</evidence>
<dbReference type="EMBL" id="JABFDY010000003">
    <property type="protein sequence ID" value="KAF7709545.1"/>
    <property type="molecule type" value="Genomic_DNA"/>
</dbReference>
<evidence type="ECO:0000256" key="21">
    <source>
        <dbReference type="ARBA" id="ARBA00038409"/>
    </source>
</evidence>
<feature type="domain" description="Protein kinase" evidence="26">
    <location>
        <begin position="63"/>
        <end position="329"/>
    </location>
</feature>
<dbReference type="PROSITE" id="PS51456">
    <property type="entry name" value="MYOSIN_MOTOR"/>
    <property type="match status" value="1"/>
</dbReference>
<feature type="region of interest" description="Actin-binding" evidence="23">
    <location>
        <begin position="984"/>
        <end position="1006"/>
    </location>
</feature>
<dbReference type="PROSITE" id="PS00107">
    <property type="entry name" value="PROTEIN_KINASE_ATP"/>
    <property type="match status" value="1"/>
</dbReference>
<dbReference type="SUPFAM" id="SSF57667">
    <property type="entry name" value="beta-beta-alpha zinc fingers"/>
    <property type="match status" value="2"/>
</dbReference>
<dbReference type="InterPro" id="IPR052409">
    <property type="entry name" value="Myosin-III_kinase_activity"/>
</dbReference>
<comment type="subcellular location">
    <subcellularLocation>
        <location evidence="3">Cell projection</location>
    </subcellularLocation>
    <subcellularLocation>
        <location evidence="2">Cytoplasm</location>
        <location evidence="2">Cytoskeleton</location>
    </subcellularLocation>
    <subcellularLocation>
        <location evidence="1">Nucleus</location>
    </subcellularLocation>
</comment>
<keyword evidence="15" id="KW-0804">Transcription</keyword>
<evidence type="ECO:0000256" key="2">
    <source>
        <dbReference type="ARBA" id="ARBA00004245"/>
    </source>
</evidence>
<feature type="domain" description="C2H2-type" evidence="27">
    <location>
        <begin position="1561"/>
        <end position="1590"/>
    </location>
</feature>
<dbReference type="GO" id="GO:0035118">
    <property type="term" value="P:embryonic pectoral fin morphogenesis"/>
    <property type="evidence" value="ECO:0007669"/>
    <property type="project" value="UniProtKB-ARBA"/>
</dbReference>
<evidence type="ECO:0000256" key="8">
    <source>
        <dbReference type="ARBA" id="ARBA00022771"/>
    </source>
</evidence>
<dbReference type="GO" id="GO:0045743">
    <property type="term" value="P:positive regulation of fibroblast growth factor receptor signaling pathway"/>
    <property type="evidence" value="ECO:0007669"/>
    <property type="project" value="UniProtKB-ARBA"/>
</dbReference>
<dbReference type="CDD" id="cd22541">
    <property type="entry name" value="SP5_N"/>
    <property type="match status" value="1"/>
</dbReference>
<comment type="similarity">
    <text evidence="23">Belongs to the TRAFAC class myosin-kinesin ATPase superfamily. Myosin family.</text>
</comment>
<evidence type="ECO:0000256" key="1">
    <source>
        <dbReference type="ARBA" id="ARBA00004123"/>
    </source>
</evidence>
<feature type="region of interest" description="Disordered" evidence="25">
    <location>
        <begin position="1"/>
        <end position="20"/>
    </location>
</feature>
<dbReference type="GO" id="GO:0016459">
    <property type="term" value="C:myosin complex"/>
    <property type="evidence" value="ECO:0007669"/>
    <property type="project" value="UniProtKB-KW"/>
</dbReference>
<dbReference type="GO" id="GO:0048731">
    <property type="term" value="P:system development"/>
    <property type="evidence" value="ECO:0007669"/>
    <property type="project" value="UniProtKB-ARBA"/>
</dbReference>
<feature type="domain" description="C2H2-type" evidence="27">
    <location>
        <begin position="1621"/>
        <end position="1648"/>
    </location>
</feature>
<keyword evidence="10 23" id="KW-0067">ATP-binding</keyword>
<evidence type="ECO:0000256" key="10">
    <source>
        <dbReference type="ARBA" id="ARBA00022840"/>
    </source>
</evidence>
<evidence type="ECO:0000256" key="3">
    <source>
        <dbReference type="ARBA" id="ARBA00004316"/>
    </source>
</evidence>
<keyword evidence="14" id="KW-0010">Activator</keyword>
<keyword evidence="12 23" id="KW-0518">Myosin</keyword>
<dbReference type="PROSITE" id="PS50011">
    <property type="entry name" value="PROTEIN_KINASE_DOM"/>
    <property type="match status" value="1"/>
</dbReference>
<dbReference type="PROSITE" id="PS00108">
    <property type="entry name" value="PROTEIN_KINASE_ST"/>
    <property type="match status" value="1"/>
</dbReference>
<dbReference type="InterPro" id="IPR036236">
    <property type="entry name" value="Znf_C2H2_sf"/>
</dbReference>
<feature type="compositionally biased region" description="Low complexity" evidence="25">
    <location>
        <begin position="1134"/>
        <end position="1147"/>
    </location>
</feature>
<dbReference type="GO" id="GO:0030832">
    <property type="term" value="P:regulation of actin filament length"/>
    <property type="evidence" value="ECO:0007669"/>
    <property type="project" value="TreeGrafter"/>
</dbReference>
<keyword evidence="9" id="KW-0862">Zinc</keyword>
<dbReference type="InterPro" id="IPR013087">
    <property type="entry name" value="Znf_C2H2_type"/>
</dbReference>
<evidence type="ECO:0000256" key="25">
    <source>
        <dbReference type="SAM" id="MobiDB-lite"/>
    </source>
</evidence>
<dbReference type="Proteomes" id="UP000606274">
    <property type="component" value="Unassembled WGS sequence"/>
</dbReference>
<dbReference type="FunFam" id="1.10.510.10:FF:000421">
    <property type="entry name" value="Serine/threonine-protein kinase PAK 6"/>
    <property type="match status" value="1"/>
</dbReference>
<dbReference type="Pfam" id="PF00096">
    <property type="entry name" value="zf-C2H2"/>
    <property type="match status" value="2"/>
</dbReference>
<dbReference type="GO" id="GO:0005634">
    <property type="term" value="C:nucleus"/>
    <property type="evidence" value="ECO:0007669"/>
    <property type="project" value="UniProtKB-SubCell"/>
</dbReference>
<evidence type="ECO:0000259" key="28">
    <source>
        <dbReference type="PROSITE" id="PS51456"/>
    </source>
</evidence>
<feature type="compositionally biased region" description="Basic residues" evidence="25">
    <location>
        <begin position="1639"/>
        <end position="1650"/>
    </location>
</feature>
<feature type="binding site" evidence="23">
    <location>
        <begin position="470"/>
        <end position="477"/>
    </location>
    <ligand>
        <name>ATP</name>
        <dbReference type="ChEBI" id="CHEBI:30616"/>
    </ligand>
</feature>
<keyword evidence="30" id="KW-1185">Reference proteome</keyword>
<evidence type="ECO:0000256" key="24">
    <source>
        <dbReference type="PROSITE-ProRule" id="PRU10141"/>
    </source>
</evidence>
<dbReference type="GO" id="GO:0051491">
    <property type="term" value="P:positive regulation of filopodium assembly"/>
    <property type="evidence" value="ECO:0007669"/>
    <property type="project" value="TreeGrafter"/>
</dbReference>
<dbReference type="FunFam" id="3.30.160.60:FF:000014">
    <property type="entry name" value="Transcription factor Sp3"/>
    <property type="match status" value="1"/>
</dbReference>
<keyword evidence="7 23" id="KW-0547">Nucleotide-binding</keyword>
<dbReference type="InterPro" id="IPR011009">
    <property type="entry name" value="Kinase-like_dom_sf"/>
</dbReference>
<dbReference type="PROSITE" id="PS00028">
    <property type="entry name" value="ZINC_FINGER_C2H2_1"/>
    <property type="match status" value="3"/>
</dbReference>
<evidence type="ECO:0000256" key="14">
    <source>
        <dbReference type="ARBA" id="ARBA00023159"/>
    </source>
</evidence>
<evidence type="ECO:0000256" key="7">
    <source>
        <dbReference type="ARBA" id="ARBA00022741"/>
    </source>
</evidence>
<dbReference type="GO" id="GO:0032426">
    <property type="term" value="C:stereocilium tip"/>
    <property type="evidence" value="ECO:0007669"/>
    <property type="project" value="TreeGrafter"/>
</dbReference>
<evidence type="ECO:0000256" key="15">
    <source>
        <dbReference type="ARBA" id="ARBA00023163"/>
    </source>
</evidence>
<evidence type="ECO:0000256" key="22">
    <source>
        <dbReference type="PROSITE-ProRule" id="PRU00042"/>
    </source>
</evidence>
<dbReference type="Gene3D" id="1.20.58.530">
    <property type="match status" value="1"/>
</dbReference>
<dbReference type="Gene3D" id="3.40.850.10">
    <property type="entry name" value="Kinesin motor domain"/>
    <property type="match status" value="1"/>
</dbReference>
<dbReference type="InterPro" id="IPR000719">
    <property type="entry name" value="Prot_kinase_dom"/>
</dbReference>
<dbReference type="GO" id="GO:0032433">
    <property type="term" value="C:filopodium tip"/>
    <property type="evidence" value="ECO:0007669"/>
    <property type="project" value="TreeGrafter"/>
</dbReference>
<keyword evidence="18" id="KW-0206">Cytoskeleton</keyword>
<feature type="domain" description="C2H2-type" evidence="27">
    <location>
        <begin position="1591"/>
        <end position="1620"/>
    </location>
</feature>
<dbReference type="FunFam" id="1.20.58.530:FF:000010">
    <property type="entry name" value="Myosin IIIA"/>
    <property type="match status" value="1"/>
</dbReference>
<dbReference type="PANTHER" id="PTHR46256">
    <property type="entry name" value="AGAP011099-PA"/>
    <property type="match status" value="1"/>
</dbReference>
<evidence type="ECO:0000256" key="20">
    <source>
        <dbReference type="ARBA" id="ARBA00023273"/>
    </source>
</evidence>
<dbReference type="GO" id="GO:0003779">
    <property type="term" value="F:actin binding"/>
    <property type="evidence" value="ECO:0007669"/>
    <property type="project" value="UniProtKB-KW"/>
</dbReference>
<organism evidence="29 30">
    <name type="scientific">Silurus meridionalis</name>
    <name type="common">Southern catfish</name>
    <name type="synonym">Silurus soldatovi meridionalis</name>
    <dbReference type="NCBI Taxonomy" id="175797"/>
    <lineage>
        <taxon>Eukaryota</taxon>
        <taxon>Metazoa</taxon>
        <taxon>Chordata</taxon>
        <taxon>Craniata</taxon>
        <taxon>Vertebrata</taxon>
        <taxon>Euteleostomi</taxon>
        <taxon>Actinopterygii</taxon>
        <taxon>Neopterygii</taxon>
        <taxon>Teleostei</taxon>
        <taxon>Ostariophysi</taxon>
        <taxon>Siluriformes</taxon>
        <taxon>Siluridae</taxon>
        <taxon>Silurus</taxon>
    </lineage>
</organism>
<feature type="domain" description="Myosin motor" evidence="28">
    <location>
        <begin position="377"/>
        <end position="1103"/>
    </location>
</feature>
<dbReference type="InterPro" id="IPR036083">
    <property type="entry name" value="MYSc_Myo3"/>
</dbReference>
<dbReference type="SMART" id="SM00220">
    <property type="entry name" value="S_TKc"/>
    <property type="match status" value="1"/>
</dbReference>
<dbReference type="GO" id="GO:0004674">
    <property type="term" value="F:protein serine/threonine kinase activity"/>
    <property type="evidence" value="ECO:0007669"/>
    <property type="project" value="TreeGrafter"/>
</dbReference>
<evidence type="ECO:0000256" key="9">
    <source>
        <dbReference type="ARBA" id="ARBA00022833"/>
    </source>
</evidence>
<dbReference type="PROSITE" id="PS50157">
    <property type="entry name" value="ZINC_FINGER_C2H2_2"/>
    <property type="match status" value="3"/>
</dbReference>
<keyword evidence="19" id="KW-0539">Nucleus</keyword>
<feature type="compositionally biased region" description="Basic and acidic residues" evidence="25">
    <location>
        <begin position="1149"/>
        <end position="1159"/>
    </location>
</feature>
<sequence>MAMAGNVNGRVDASNNGLANSKETEGKELYHLHGRIWRSLYGLYPYKSSMIRLEGLEHPSDDWDIVETIGEGTYGKVYKVTNRKDGSQAAVKVLDPINDVDEEIEAEYNILHSLSNHPNVVKFLGMFYKADEFAGGQLWLVLELCNGGSVTELIKGLLMRGKRLEEPAISYILCGALLGLQHLHNNRIIHRDIKGNNILLTTDGGVKLVDFGVSAQLSSARLHRNTSVGTPFWMAPEVIACEQQLDYSYDARCDVWSLGITAIELAEGDPPLAEMHPVKALFKIPRNPPPTLHHPDQWCRSFSHFIAQCLIKDFESRPSVTHLLEHPFIKPAHSKDAALRKQLSALIQDQQNAGSKTRTRTKHERINTRKTLLIESFPDDDLVNLEALDEETIIMHLQKRYEELQIYTYVGDILIALNPFQTLKIYSPQFSKLYHGSKCSDNPPHIFATADAAYQGMVTFCKDQCIIISGESGAGKTESAHLIVQHLTFLGKANNRTLREKILQVNPLVEAFGNACTAINDNSSRFGKYLEMKFTPTGAVMGAKISEYLLEKSRVIKQATGEKNFHIFYYIYAGLYHQNSLKEYRLPEKIAPRYINSANGKVMQDIVSNNLYKDQFDAIQDCFRIIGFSEEEVNSVYRILAAILNTGNIEFTSTTSQHQTDKSEVPNSEALENAALLLCIGAEELQEALTSHCVVTRGETIIRTNTVDKATDVRDAMSKALYGRLFSWIVNRINALLQPDFKSYAAESGMHVGILDIFGFENFKKNSFEQLCINIANEQIQFYFNQHIFALEQMEYQSEAIDASLVEYEDNRPILDMFLQKPMGLLSLLDEESRFPQATDQTLVDKFEDNLRYKYFWRPKRVELCFGIQHYAGKVLYSVKGFLEKNRDTLPADIVVVLRMSEDKLLQQLFSNPLTKTGNLATSRARVTAASRSLPPQLHAGRNKKEMIVILYFLKVDTMEMMRHPEETTNMRRQTVASYFRYSLMDLLSKMVMGTPHFVRCIKPNDARQALSFCQERVMVQLRYTGILETVNIRRQGFSHRITFDDFVNRYYYLAFRAHQKPESSKENAVIILKKAKLDNWVLGRTKVFLKYYHVEQLNLLLREVMARVVVIQAYTKGWLGARRYRREKEKRNQGQLSSSQVVSVSGDRQSEVDSKGKNTADVSVVRTTGERGRATHHKQGPAAKLLQRTPRRRGQQPKLLNSPEDSIYYSQLNRALDYQGSKRKPRKLGQIKLLDGEDEYYKLLLVAESVPEEDFSPIPPPPSGPVPRSDCLPETVRKSARRKFAMAAVAVLRNDSLQAFLQDRTPNSSPENNKHSPLALLAATCNRIGHHHHHHHHHASNPADFIQVPYDATLGSPSRIFHPWSNEATPQPTLSSSSPFGLSSKAPLSAHLQSSYSSPHELPLTPPAEPSYPYDFSPVKMLPCSVQSLQATCPPTYVPAVTYTASAPMPTTVPAFVAGHTGLVPQQQRQLSPNHAEDIPWWSLQQGNAVSHPSSLAPHRFPLQRGLVLGHTDLAQYQSQIAALLHPKSPLASARRCRRCRCPNCQTSSSSDEPGKKKQHVCHVPGCGKVYGKTSHLKAHLRWHSGERPFVCNWLFCGKSFTRSDELQRHLRTHTGEKRFACPDCCKRFMRSDHLAKHVKTHQNKKAKPHEKSGEHVKREDTRHI</sequence>
<evidence type="ECO:0000259" key="26">
    <source>
        <dbReference type="PROSITE" id="PS50011"/>
    </source>
</evidence>
<keyword evidence="16 23" id="KW-0505">Motor protein</keyword>
<dbReference type="Pfam" id="PF00069">
    <property type="entry name" value="Pkinase"/>
    <property type="match status" value="1"/>
</dbReference>
<evidence type="ECO:0008006" key="31">
    <source>
        <dbReference type="Google" id="ProtNLM"/>
    </source>
</evidence>
<evidence type="ECO:0000313" key="30">
    <source>
        <dbReference type="Proteomes" id="UP000606274"/>
    </source>
</evidence>
<dbReference type="Gene3D" id="1.20.120.720">
    <property type="entry name" value="Myosin VI head, motor domain, U50 subdomain"/>
    <property type="match status" value="1"/>
</dbReference>
<feature type="region of interest" description="Disordered" evidence="25">
    <location>
        <begin position="1130"/>
        <end position="1205"/>
    </location>
</feature>
<dbReference type="SMART" id="SM00242">
    <property type="entry name" value="MYSc"/>
    <property type="match status" value="1"/>
</dbReference>
<dbReference type="SMART" id="SM00355">
    <property type="entry name" value="ZnF_C2H2"/>
    <property type="match status" value="3"/>
</dbReference>
<dbReference type="Gene3D" id="1.10.10.820">
    <property type="match status" value="1"/>
</dbReference>
<dbReference type="SUPFAM" id="SSF56112">
    <property type="entry name" value="Protein kinase-like (PK-like)"/>
    <property type="match status" value="1"/>
</dbReference>
<protein>
    <recommendedName>
        <fullName evidence="31">Myosin-IIIb</fullName>
    </recommendedName>
</protein>
<dbReference type="Gene3D" id="1.20.5.4820">
    <property type="match status" value="1"/>
</dbReference>